<reference evidence="1 2" key="1">
    <citation type="journal article" date="2020" name="Front. Microbiol.">
        <title>Single-cell genomics of novel Actinobacteria with the Wood-Ljungdahl pathway discovered in a serpentinizing system.</title>
        <authorList>
            <person name="Merino N."/>
            <person name="Kawai M."/>
            <person name="Boyd E.S."/>
            <person name="Colman D.R."/>
            <person name="McGlynn S.E."/>
            <person name="Nealson K.H."/>
            <person name="Kurokawa K."/>
            <person name="Hongoh Y."/>
        </authorList>
    </citation>
    <scope>NUCLEOTIDE SEQUENCE [LARGE SCALE GENOMIC DNA]</scope>
    <source>
        <strain evidence="1 2">S43</strain>
    </source>
</reference>
<organism evidence="1 2">
    <name type="scientific">Candidatus Hakubella thermalkaliphila</name>
    <dbReference type="NCBI Taxonomy" id="2754717"/>
    <lineage>
        <taxon>Bacteria</taxon>
        <taxon>Bacillati</taxon>
        <taxon>Actinomycetota</taxon>
        <taxon>Actinomycetota incertae sedis</taxon>
        <taxon>Candidatus Hakubellales</taxon>
        <taxon>Candidatus Hakubellaceae</taxon>
        <taxon>Candidatus Hakubella</taxon>
    </lineage>
</organism>
<name>A0A6V8PU11_9ACTN</name>
<dbReference type="EMBL" id="BLSB01000177">
    <property type="protein sequence ID" value="GFP35693.1"/>
    <property type="molecule type" value="Genomic_DNA"/>
</dbReference>
<evidence type="ECO:0000313" key="2">
    <source>
        <dbReference type="Proteomes" id="UP000576480"/>
    </source>
</evidence>
<sequence>MARDGPEIKPPAAVGVRGKTFADKNLAL</sequence>
<comment type="caution">
    <text evidence="1">The sequence shown here is derived from an EMBL/GenBank/DDBJ whole genome shotgun (WGS) entry which is preliminary data.</text>
</comment>
<feature type="non-terminal residue" evidence="1">
    <location>
        <position position="28"/>
    </location>
</feature>
<dbReference type="Proteomes" id="UP000576480">
    <property type="component" value="Unassembled WGS sequence"/>
</dbReference>
<dbReference type="AlphaFoldDB" id="A0A6V8PU11"/>
<gene>
    <name evidence="1" type="ORF">HKBW3S43_01482</name>
</gene>
<accession>A0A6V8PU11</accession>
<protein>
    <submittedName>
        <fullName evidence="1">Uncharacterized protein</fullName>
    </submittedName>
</protein>
<proteinExistence type="predicted"/>
<evidence type="ECO:0000313" key="1">
    <source>
        <dbReference type="EMBL" id="GFP35693.1"/>
    </source>
</evidence>